<keyword evidence="2" id="KW-0328">Glycosyltransferase</keyword>
<dbReference type="Pfam" id="PF13692">
    <property type="entry name" value="Glyco_trans_1_4"/>
    <property type="match status" value="1"/>
</dbReference>
<evidence type="ECO:0000259" key="1">
    <source>
        <dbReference type="Pfam" id="PF13439"/>
    </source>
</evidence>
<proteinExistence type="predicted"/>
<comment type="caution">
    <text evidence="2">The sequence shown here is derived from an EMBL/GenBank/DDBJ whole genome shotgun (WGS) entry which is preliminary data.</text>
</comment>
<feature type="domain" description="Glycosyltransferase subfamily 4-like N-terminal" evidence="1">
    <location>
        <begin position="16"/>
        <end position="171"/>
    </location>
</feature>
<organism evidence="2 3">
    <name type="scientific">Candidatus Nitronereus thalassa</name>
    <dbReference type="NCBI Taxonomy" id="3020898"/>
    <lineage>
        <taxon>Bacteria</taxon>
        <taxon>Pseudomonadati</taxon>
        <taxon>Nitrospirota</taxon>
        <taxon>Nitrospiria</taxon>
        <taxon>Nitrospirales</taxon>
        <taxon>Nitrospiraceae</taxon>
        <taxon>Candidatus Nitronereus</taxon>
    </lineage>
</organism>
<keyword evidence="3" id="KW-1185">Reference proteome</keyword>
<dbReference type="SUPFAM" id="SSF53756">
    <property type="entry name" value="UDP-Glycosyltransferase/glycogen phosphorylase"/>
    <property type="match status" value="1"/>
</dbReference>
<reference evidence="2 3" key="1">
    <citation type="journal article" date="2023" name="ISME J.">
        <title>Cultivation and genomic characterization of novel and ubiquitous marine nitrite-oxidizing bacteria from the Nitrospirales.</title>
        <authorList>
            <person name="Mueller A.J."/>
            <person name="Daebeler A."/>
            <person name="Herbold C.W."/>
            <person name="Kirkegaard R.H."/>
            <person name="Daims H."/>
        </authorList>
    </citation>
    <scope>NUCLEOTIDE SEQUENCE [LARGE SCALE GENOMIC DNA]</scope>
    <source>
        <strain evidence="2 3">EB</strain>
    </source>
</reference>
<evidence type="ECO:0000313" key="3">
    <source>
        <dbReference type="Proteomes" id="UP001250932"/>
    </source>
</evidence>
<dbReference type="GO" id="GO:0016757">
    <property type="term" value="F:glycosyltransferase activity"/>
    <property type="evidence" value="ECO:0007669"/>
    <property type="project" value="UniProtKB-KW"/>
</dbReference>
<dbReference type="RefSeq" id="WP_313832156.1">
    <property type="nucleotide sequence ID" value="NZ_JAQOUE010000001.1"/>
</dbReference>
<dbReference type="EC" id="2.4.-.-" evidence="2"/>
<dbReference type="InterPro" id="IPR050194">
    <property type="entry name" value="Glycosyltransferase_grp1"/>
</dbReference>
<keyword evidence="2" id="KW-0808">Transferase</keyword>
<sequence length="371" mass="40980">MRVLRILHTESSMELGGQEYATLALVEGLSQRGHMVQLLVRDGSSLQAVAAKRGIPCLSMMMHKALYPLAIFQLCAIIRKHHIDVIHTHGSRDSWIGSLAAWISPLKPIVVLSRHKSTPISKHVINRVMYHRLVHRIVTTGGELIRKSLIADHGFPEHHVVAIPTGADVERFSPHIKGVAFRREFGVQPDECLIGSVCFLRSYKGLDHFLEAAALIVKQVSRCRFVIVGDGPELERLNGLIASLGLNDRMILTGHRQDVPEVMAALDVFVVSSTAGETLTQTIPQALAMERPVVATRIGSIPDIIQHGETGYLASPGDPQELAHYILELVRDSEQGAVMAKKGRERVLKAFSSQSTVVKNETLYHELLAER</sequence>
<dbReference type="PANTHER" id="PTHR45947">
    <property type="entry name" value="SULFOQUINOVOSYL TRANSFERASE SQD2"/>
    <property type="match status" value="1"/>
</dbReference>
<dbReference type="Gene3D" id="3.40.50.2000">
    <property type="entry name" value="Glycogen Phosphorylase B"/>
    <property type="match status" value="2"/>
</dbReference>
<name>A0ABU3K5Z4_9BACT</name>
<dbReference type="EMBL" id="JAQOUE010000001">
    <property type="protein sequence ID" value="MDT7041808.1"/>
    <property type="molecule type" value="Genomic_DNA"/>
</dbReference>
<dbReference type="InterPro" id="IPR028098">
    <property type="entry name" value="Glyco_trans_4-like_N"/>
</dbReference>
<accession>A0ABU3K5Z4</accession>
<evidence type="ECO:0000313" key="2">
    <source>
        <dbReference type="EMBL" id="MDT7041808.1"/>
    </source>
</evidence>
<protein>
    <submittedName>
        <fullName evidence="2">Glycosyltransferase</fullName>
        <ecNumber evidence="2">2.4.-.-</ecNumber>
    </submittedName>
</protein>
<gene>
    <name evidence="2" type="ORF">PPG34_05555</name>
</gene>
<dbReference type="PANTHER" id="PTHR45947:SF3">
    <property type="entry name" value="SULFOQUINOVOSYL TRANSFERASE SQD2"/>
    <property type="match status" value="1"/>
</dbReference>
<dbReference type="Proteomes" id="UP001250932">
    <property type="component" value="Unassembled WGS sequence"/>
</dbReference>
<dbReference type="Pfam" id="PF13439">
    <property type="entry name" value="Glyco_transf_4"/>
    <property type="match status" value="1"/>
</dbReference>